<dbReference type="SUPFAM" id="SSF81321">
    <property type="entry name" value="Family A G protein-coupled receptor-like"/>
    <property type="match status" value="1"/>
</dbReference>
<evidence type="ECO:0000256" key="9">
    <source>
        <dbReference type="ARBA" id="ARBA00023180"/>
    </source>
</evidence>
<keyword evidence="9" id="KW-0325">Glycoprotein</keyword>
<keyword evidence="3" id="KW-1003">Cell membrane</keyword>
<evidence type="ECO:0000256" key="4">
    <source>
        <dbReference type="ARBA" id="ARBA00022692"/>
    </source>
</evidence>
<proteinExistence type="inferred from homology"/>
<evidence type="ECO:0000256" key="7">
    <source>
        <dbReference type="ARBA" id="ARBA00023136"/>
    </source>
</evidence>
<gene>
    <name evidence="15" type="ORF">JD844_005285</name>
</gene>
<evidence type="ECO:0000256" key="8">
    <source>
        <dbReference type="ARBA" id="ARBA00023170"/>
    </source>
</evidence>
<dbReference type="EMBL" id="JAIPUX010000035">
    <property type="protein sequence ID" value="KAH0631133.1"/>
    <property type="molecule type" value="Genomic_DNA"/>
</dbReference>
<feature type="domain" description="G-protein coupled receptors family 1 profile" evidence="14">
    <location>
        <begin position="51"/>
        <end position="303"/>
    </location>
</feature>
<dbReference type="InterPro" id="IPR017452">
    <property type="entry name" value="GPCR_Rhodpsn_7TM"/>
</dbReference>
<evidence type="ECO:0000256" key="13">
    <source>
        <dbReference type="SAM" id="Phobius"/>
    </source>
</evidence>
<keyword evidence="16" id="KW-1185">Reference proteome</keyword>
<dbReference type="PROSITE" id="PS00237">
    <property type="entry name" value="G_PROTEIN_RECEP_F1_1"/>
    <property type="match status" value="1"/>
</dbReference>
<evidence type="ECO:0000256" key="5">
    <source>
        <dbReference type="ARBA" id="ARBA00022989"/>
    </source>
</evidence>
<feature type="transmembrane region" description="Helical" evidence="13">
    <location>
        <begin position="152"/>
        <end position="174"/>
    </location>
</feature>
<feature type="transmembrane region" description="Helical" evidence="13">
    <location>
        <begin position="108"/>
        <end position="131"/>
    </location>
</feature>
<feature type="transmembrane region" description="Helical" evidence="13">
    <location>
        <begin position="250"/>
        <end position="272"/>
    </location>
</feature>
<feature type="transmembrane region" description="Helical" evidence="13">
    <location>
        <begin position="194"/>
        <end position="218"/>
    </location>
</feature>
<dbReference type="InterPro" id="IPR002230">
    <property type="entry name" value="Cnbnoid_rcpt"/>
</dbReference>
<evidence type="ECO:0000259" key="14">
    <source>
        <dbReference type="PROSITE" id="PS50262"/>
    </source>
</evidence>
<feature type="transmembrane region" description="Helical" evidence="13">
    <location>
        <begin position="71"/>
        <end position="96"/>
    </location>
</feature>
<evidence type="ECO:0000313" key="16">
    <source>
        <dbReference type="Proteomes" id="UP000826234"/>
    </source>
</evidence>
<evidence type="ECO:0000256" key="3">
    <source>
        <dbReference type="ARBA" id="ARBA00022475"/>
    </source>
</evidence>
<name>A0ABQ7TPP4_PHRPL</name>
<keyword evidence="8 12" id="KW-0675">Receptor</keyword>
<accession>A0ABQ7TPP4</accession>
<keyword evidence="11" id="KW-0966">Cell projection</keyword>
<sequence>MERCKVNTSTVGVLRCNSNTVPMECYLVLNGPAQTLIAVLCCTVGGLCILENAFVLYLIFSSPKIRKKPSYLFLSSLALADTFASFIFVCSFVHFHVFDGIDSSKETFLLKLGGVNTTFTASLGSLLLMAFDRYICILKPSSYKVLVTGRRALVALVVLWMTIVFLAFVPLLGWNCCSLNSACSQIFPFVDNTYLLSWLTCVMLLLASIIYAYAHVLWKARQHVLYMEKHHGQNSRLNTKMRLDIKLAKTLAIILLVLVTCWSPAIALMTYSIFTNLSNSLKRVFAFCSTLCLVNSMVNPAIYALRSKELSSALRKICSSFRRKADISDSNPEAETTEKTFPVENLGDRYVGSTQTVQAPESDKMDMV</sequence>
<dbReference type="InterPro" id="IPR000276">
    <property type="entry name" value="GPCR_Rhodpsn"/>
</dbReference>
<dbReference type="Gene3D" id="1.20.1070.10">
    <property type="entry name" value="Rhodopsin 7-helix transmembrane proteins"/>
    <property type="match status" value="1"/>
</dbReference>
<evidence type="ECO:0000313" key="15">
    <source>
        <dbReference type="EMBL" id="KAH0631133.1"/>
    </source>
</evidence>
<dbReference type="Proteomes" id="UP000826234">
    <property type="component" value="Unassembled WGS sequence"/>
</dbReference>
<dbReference type="PANTHER" id="PTHR22750">
    <property type="entry name" value="G-PROTEIN COUPLED RECEPTOR"/>
    <property type="match status" value="1"/>
</dbReference>
<comment type="subcellular location">
    <subcellularLocation>
        <location evidence="2">Cell membrane</location>
        <topology evidence="2">Multi-pass membrane protein</topology>
    </subcellularLocation>
    <subcellularLocation>
        <location evidence="1">Cell projection</location>
        <location evidence="1">Neuron projection</location>
    </subcellularLocation>
</comment>
<keyword evidence="6 12" id="KW-0297">G-protein coupled receptor</keyword>
<evidence type="ECO:0000256" key="12">
    <source>
        <dbReference type="RuleBase" id="RU000688"/>
    </source>
</evidence>
<dbReference type="PRINTS" id="PR00362">
    <property type="entry name" value="CANNABINOIDR"/>
</dbReference>
<protein>
    <recommendedName>
        <fullName evidence="14">G-protein coupled receptors family 1 profile domain-containing protein</fullName>
    </recommendedName>
</protein>
<evidence type="ECO:0000256" key="1">
    <source>
        <dbReference type="ARBA" id="ARBA00004487"/>
    </source>
</evidence>
<evidence type="ECO:0000256" key="6">
    <source>
        <dbReference type="ARBA" id="ARBA00023040"/>
    </source>
</evidence>
<comment type="caution">
    <text evidence="15">The sequence shown here is derived from an EMBL/GenBank/DDBJ whole genome shotgun (WGS) entry which is preliminary data.</text>
</comment>
<keyword evidence="10 12" id="KW-0807">Transducer</keyword>
<dbReference type="PRINTS" id="PR00237">
    <property type="entry name" value="GPCRRHODOPSN"/>
</dbReference>
<feature type="transmembrane region" description="Helical" evidence="13">
    <location>
        <begin position="36"/>
        <end position="59"/>
    </location>
</feature>
<keyword evidence="5 13" id="KW-1133">Transmembrane helix</keyword>
<dbReference type="Pfam" id="PF00001">
    <property type="entry name" value="7tm_1"/>
    <property type="match status" value="1"/>
</dbReference>
<evidence type="ECO:0000256" key="11">
    <source>
        <dbReference type="ARBA" id="ARBA00023273"/>
    </source>
</evidence>
<dbReference type="PROSITE" id="PS50262">
    <property type="entry name" value="G_PROTEIN_RECEP_F1_2"/>
    <property type="match status" value="1"/>
</dbReference>
<evidence type="ECO:0000256" key="10">
    <source>
        <dbReference type="ARBA" id="ARBA00023224"/>
    </source>
</evidence>
<evidence type="ECO:0000256" key="2">
    <source>
        <dbReference type="ARBA" id="ARBA00004651"/>
    </source>
</evidence>
<organism evidence="15 16">
    <name type="scientific">Phrynosoma platyrhinos</name>
    <name type="common">Desert horned lizard</name>
    <dbReference type="NCBI Taxonomy" id="52577"/>
    <lineage>
        <taxon>Eukaryota</taxon>
        <taxon>Metazoa</taxon>
        <taxon>Chordata</taxon>
        <taxon>Craniata</taxon>
        <taxon>Vertebrata</taxon>
        <taxon>Euteleostomi</taxon>
        <taxon>Lepidosauria</taxon>
        <taxon>Squamata</taxon>
        <taxon>Bifurcata</taxon>
        <taxon>Unidentata</taxon>
        <taxon>Episquamata</taxon>
        <taxon>Toxicofera</taxon>
        <taxon>Iguania</taxon>
        <taxon>Phrynosomatidae</taxon>
        <taxon>Phrynosomatinae</taxon>
        <taxon>Phrynosoma</taxon>
    </lineage>
</organism>
<comment type="similarity">
    <text evidence="12">Belongs to the G-protein coupled receptor 1 family.</text>
</comment>
<keyword evidence="7 13" id="KW-0472">Membrane</keyword>
<reference evidence="15 16" key="1">
    <citation type="journal article" date="2022" name="Gigascience">
        <title>A chromosome-level genome assembly and annotation of the desert horned lizard, Phrynosoma platyrhinos, provides insight into chromosomal rearrangements among reptiles.</title>
        <authorList>
            <person name="Koochekian N."/>
            <person name="Ascanio A."/>
            <person name="Farleigh K."/>
            <person name="Card D.C."/>
            <person name="Schield D.R."/>
            <person name="Castoe T.A."/>
            <person name="Jezkova T."/>
        </authorList>
    </citation>
    <scope>NUCLEOTIDE SEQUENCE [LARGE SCALE GENOMIC DNA]</scope>
    <source>
        <strain evidence="15">NK-2021</strain>
    </source>
</reference>
<keyword evidence="4 12" id="KW-0812">Transmembrane</keyword>
<feature type="transmembrane region" description="Helical" evidence="13">
    <location>
        <begin position="284"/>
        <end position="305"/>
    </location>
</feature>